<dbReference type="RefSeq" id="WP_122245435.1">
    <property type="nucleotide sequence ID" value="NZ_RDQJ01000016.1"/>
</dbReference>
<gene>
    <name evidence="1" type="ORF">EBQ34_10750</name>
</gene>
<sequence>MLHTLASPARLHAAHADAAQAQQQLRVLAAVNENTPGCAPAWAALARHYLASPVAGKQAQQWLRWRLVRLQCLQTPPATVPARKKRRGG</sequence>
<protein>
    <submittedName>
        <fullName evidence="1">Uncharacterized protein</fullName>
    </submittedName>
</protein>
<dbReference type="EMBL" id="RDQJ01000016">
    <property type="protein sequence ID" value="RMX11324.1"/>
    <property type="molecule type" value="Genomic_DNA"/>
</dbReference>
<evidence type="ECO:0000313" key="1">
    <source>
        <dbReference type="EMBL" id="RMX11324.1"/>
    </source>
</evidence>
<reference evidence="1 2" key="1">
    <citation type="submission" date="2018-10" db="EMBL/GenBank/DDBJ databases">
        <title>Comamonadaceae CDC group NO-1 genome sequencing and assembly.</title>
        <authorList>
            <person name="Bernier A.-M."/>
            <person name="Bernard K."/>
        </authorList>
    </citation>
    <scope>NUCLEOTIDE SEQUENCE [LARGE SCALE GENOMIC DNA]</scope>
    <source>
        <strain evidence="1 2">NML180582</strain>
    </source>
</reference>
<name>A0A3M6R7W6_9BURK</name>
<evidence type="ECO:0000313" key="2">
    <source>
        <dbReference type="Proteomes" id="UP000275180"/>
    </source>
</evidence>
<dbReference type="AlphaFoldDB" id="A0A3M6R7W6"/>
<dbReference type="Proteomes" id="UP000275180">
    <property type="component" value="Unassembled WGS sequence"/>
</dbReference>
<accession>A0A3M6R7W6</accession>
<organism evidence="1 2">
    <name type="scientific">Vandammella animalimorsus</name>
    <dbReference type="NCBI Taxonomy" id="2029117"/>
    <lineage>
        <taxon>Bacteria</taxon>
        <taxon>Pseudomonadati</taxon>
        <taxon>Pseudomonadota</taxon>
        <taxon>Betaproteobacteria</taxon>
        <taxon>Burkholderiales</taxon>
        <taxon>Comamonadaceae</taxon>
        <taxon>Vandammella</taxon>
    </lineage>
</organism>
<proteinExistence type="predicted"/>
<comment type="caution">
    <text evidence="1">The sequence shown here is derived from an EMBL/GenBank/DDBJ whole genome shotgun (WGS) entry which is preliminary data.</text>
</comment>